<dbReference type="InterPro" id="IPR014710">
    <property type="entry name" value="RmlC-like_jellyroll"/>
</dbReference>
<evidence type="ECO:0000259" key="1">
    <source>
        <dbReference type="Pfam" id="PF03102"/>
    </source>
</evidence>
<dbReference type="InterPro" id="IPR013132">
    <property type="entry name" value="PseI/NeuA/B-like_N"/>
</dbReference>
<keyword evidence="5" id="KW-1185">Reference proteome</keyword>
<gene>
    <name evidence="4" type="ORF">W908_07055</name>
</gene>
<dbReference type="AlphaFoldDB" id="A0A0M4M3I0"/>
<dbReference type="GO" id="GO:0047444">
    <property type="term" value="F:N-acylneuraminate-9-phosphate synthase activity"/>
    <property type="evidence" value="ECO:0007669"/>
    <property type="project" value="TreeGrafter"/>
</dbReference>
<dbReference type="Gene3D" id="3.90.1210.10">
    <property type="entry name" value="Antifreeze-like/N-acetylneuraminic acid synthase C-terminal domain"/>
    <property type="match status" value="1"/>
</dbReference>
<dbReference type="Gene3D" id="3.20.20.70">
    <property type="entry name" value="Aldolase class I"/>
    <property type="match status" value="1"/>
</dbReference>
<dbReference type="EMBL" id="CP006911">
    <property type="protein sequence ID" value="ALE02304.1"/>
    <property type="molecule type" value="Genomic_DNA"/>
</dbReference>
<evidence type="ECO:0000259" key="3">
    <source>
        <dbReference type="Pfam" id="PF08666"/>
    </source>
</evidence>
<dbReference type="SUPFAM" id="SSF51269">
    <property type="entry name" value="AFP III-like domain"/>
    <property type="match status" value="1"/>
</dbReference>
<dbReference type="InterPro" id="IPR051690">
    <property type="entry name" value="PseI-like"/>
</dbReference>
<keyword evidence="4" id="KW-0946">Virion</keyword>
<dbReference type="Pfam" id="PF08666">
    <property type="entry name" value="SAF"/>
    <property type="match status" value="1"/>
</dbReference>
<dbReference type="Pfam" id="PF07883">
    <property type="entry name" value="Cupin_2"/>
    <property type="match status" value="1"/>
</dbReference>
<accession>A0A0M4M3I0</accession>
<dbReference type="KEGG" id="tsn:W908_07055"/>
<sequence>MKKIPENLFTLELANNHMGDIEHGIHVIQEFGKVCKKYPFSFAFKLQYRQLDSFIHPSMKGRDDIPYIKRFSETRLTRGDHDRLVKEIQKQGFLTMSTPFDEESVDVIESQDLDIIKIPSCSFGDWPLLEKISQTDKPIIASTAGATIELIDQVISFLKHRNKEFAILHCVGEYPTPDDKMHISQIDFLKNRYPDVRIGFSTHEDTSNTDFIKMAVAKGASIFEKHVAVQTEKYGINKYSATPEQVDAWLESALYAQKTCGVSDVRLPVNPKEAASLLSLRRGVFAKRDIHKGDALTIENVFFAFPPEEGQFTANDWSKYFSFHAKEDIHVNDAISPSNSIKTDSREKIWDIVKKVRKIIKDSNVVIPGSAELEISHHYGLEKFHEFGLTMLTVVNRDYCKKLLVSLPGQKHPEQYHKQKEETFHVLYGTVEIVLNGVTQTCSPGDVLTIEPETRHAFISHDGAVIEEISSTHFVNDSFYTDESISLNENRKTILTHWMG</sequence>
<dbReference type="Gene3D" id="2.60.120.10">
    <property type="entry name" value="Jelly Rolls"/>
    <property type="match status" value="1"/>
</dbReference>
<dbReference type="GO" id="GO:0016051">
    <property type="term" value="P:carbohydrate biosynthetic process"/>
    <property type="evidence" value="ECO:0007669"/>
    <property type="project" value="InterPro"/>
</dbReference>
<feature type="domain" description="SAF" evidence="3">
    <location>
        <begin position="282"/>
        <end position="339"/>
    </location>
</feature>
<dbReference type="SUPFAM" id="SSF51182">
    <property type="entry name" value="RmlC-like cupins"/>
    <property type="match status" value="1"/>
</dbReference>
<evidence type="ECO:0000313" key="4">
    <source>
        <dbReference type="EMBL" id="ALE02304.1"/>
    </source>
</evidence>
<dbReference type="STRING" id="1125411.W908_07055"/>
<dbReference type="InterPro" id="IPR013785">
    <property type="entry name" value="Aldolase_TIM"/>
</dbReference>
<evidence type="ECO:0000313" key="5">
    <source>
        <dbReference type="Proteomes" id="UP000068905"/>
    </source>
</evidence>
<dbReference type="InterPro" id="IPR013974">
    <property type="entry name" value="SAF"/>
</dbReference>
<dbReference type="SUPFAM" id="SSF51569">
    <property type="entry name" value="Aldolase"/>
    <property type="match status" value="1"/>
</dbReference>
<keyword evidence="4" id="KW-0167">Capsid protein</keyword>
<dbReference type="PANTHER" id="PTHR42966:SF1">
    <property type="entry name" value="SIALIC ACID SYNTHASE"/>
    <property type="match status" value="1"/>
</dbReference>
<evidence type="ECO:0000259" key="2">
    <source>
        <dbReference type="Pfam" id="PF07883"/>
    </source>
</evidence>
<dbReference type="Proteomes" id="UP000068905">
    <property type="component" value="Chromosome"/>
</dbReference>
<dbReference type="InterPro" id="IPR036732">
    <property type="entry name" value="AFP_Neu5c_C_sf"/>
</dbReference>
<name>A0A0M4M3I0_9GAMM</name>
<dbReference type="Pfam" id="PF03102">
    <property type="entry name" value="NeuB"/>
    <property type="match status" value="1"/>
</dbReference>
<feature type="domain" description="Cupin type-2" evidence="2">
    <location>
        <begin position="408"/>
        <end position="461"/>
    </location>
</feature>
<dbReference type="InterPro" id="IPR013096">
    <property type="entry name" value="Cupin_2"/>
</dbReference>
<reference evidence="4 5" key="1">
    <citation type="journal article" date="2015" name="Genome Announc.">
        <title>Genome Sequence of 'Candidatus Thioglobus singularis' Strain PS1, a Mixotroph from the SUP05 Clade of Marine Gammaproteobacteria.</title>
        <authorList>
            <person name="Marshall K.T."/>
            <person name="Morris R.M."/>
        </authorList>
    </citation>
    <scope>NUCLEOTIDE SEQUENCE [LARGE SCALE GENOMIC DNA]</scope>
    <source>
        <strain evidence="4 5">PS1</strain>
    </source>
</reference>
<organism evidence="4 5">
    <name type="scientific">Candidatus Pseudothioglobus singularis PS1</name>
    <dbReference type="NCBI Taxonomy" id="1125411"/>
    <lineage>
        <taxon>Bacteria</taxon>
        <taxon>Pseudomonadati</taxon>
        <taxon>Pseudomonadota</taxon>
        <taxon>Gammaproteobacteria</taxon>
        <taxon>Candidatus Pseudothioglobaceae</taxon>
        <taxon>Candidatus Pseudothioglobus</taxon>
    </lineage>
</organism>
<dbReference type="PANTHER" id="PTHR42966">
    <property type="entry name" value="N-ACETYLNEURAMINATE SYNTHASE"/>
    <property type="match status" value="1"/>
</dbReference>
<dbReference type="InterPro" id="IPR011051">
    <property type="entry name" value="RmlC_Cupin_sf"/>
</dbReference>
<dbReference type="CDD" id="cd11611">
    <property type="entry name" value="SAF"/>
    <property type="match status" value="1"/>
</dbReference>
<proteinExistence type="predicted"/>
<protein>
    <submittedName>
        <fullName evidence="4">Spore coat protein</fullName>
    </submittedName>
</protein>
<feature type="domain" description="PseI/NeuA/B-like" evidence="1">
    <location>
        <begin position="45"/>
        <end position="261"/>
    </location>
</feature>